<keyword evidence="4" id="KW-1185">Reference proteome</keyword>
<dbReference type="STRING" id="215243.A0A0D2BPB4"/>
<dbReference type="AlphaFoldDB" id="A0A0D2BPB4"/>
<dbReference type="OrthoDB" id="5863171at2759"/>
<dbReference type="GeneID" id="27361231"/>
<dbReference type="Pfam" id="PF14330">
    <property type="entry name" value="DUF4387"/>
    <property type="match status" value="1"/>
</dbReference>
<dbReference type="VEuPathDB" id="FungiDB:PV06_09157"/>
<evidence type="ECO:0000259" key="1">
    <source>
        <dbReference type="Pfam" id="PF07287"/>
    </source>
</evidence>
<organism evidence="3 4">
    <name type="scientific">Exophiala oligosperma</name>
    <dbReference type="NCBI Taxonomy" id="215243"/>
    <lineage>
        <taxon>Eukaryota</taxon>
        <taxon>Fungi</taxon>
        <taxon>Dikarya</taxon>
        <taxon>Ascomycota</taxon>
        <taxon>Pezizomycotina</taxon>
        <taxon>Eurotiomycetes</taxon>
        <taxon>Chaetothyriomycetidae</taxon>
        <taxon>Chaetothyriales</taxon>
        <taxon>Herpotrichiellaceae</taxon>
        <taxon>Exophiala</taxon>
    </lineage>
</organism>
<dbReference type="HOGENOM" id="CLU_028036_1_0_1"/>
<name>A0A0D2BPB4_9EURO</name>
<feature type="domain" description="Acyclic terpene utilisation N-terminal" evidence="1">
    <location>
        <begin position="35"/>
        <end position="220"/>
    </location>
</feature>
<dbReference type="InterPro" id="IPR010839">
    <property type="entry name" value="AtuA_N"/>
</dbReference>
<evidence type="ECO:0000259" key="2">
    <source>
        <dbReference type="Pfam" id="PF14330"/>
    </source>
</evidence>
<evidence type="ECO:0000313" key="4">
    <source>
        <dbReference type="Proteomes" id="UP000053342"/>
    </source>
</evidence>
<sequence length="619" mass="66865">MPSPWKDELRLFTPVGMLGYGYNHDIFWSTIAEGVDAIIADSGSTDSGPSKLALGTMSCPREAYQHDLEPFIAAAHSHRVPVLIGSAGGDGSNAHVDVFADIIQEIIKKNGFRPMKLVKIYSEIDKEVVQNALSANAVAPCGSAVPPLQEKDINDASLVVAQMGLEPYTKAMEEFPDFDIIIGGRTYDPSPYAAFCIHKGFDDLGIAYHMGKILECGALCAKPKSREAMAFVRRDHFDIVPNNPAAACTPVSVAAHTLYEKTRPDILVGPGGTLDLRATTYEQLPDNRTVRVQGAIFTPTPKGEYTIKLEGARTAGFHSTFFGGFSDPVLISQLGVFVNKIRAHVSSVCKFDYELKLTTYGNGDHISMFKGAKHASDHIPQSAAIAGEARAATQEEATRVINAARVACMHTAYPGQMSTSGNFAMSCGSFDVPMGKVCEFCIYHLMTVDDPVAHFPRKMVQLHGSGTAVSSTPANIFAPPSQKAATNSTEMKAENNRSILSPPPRDGYQYLAELASVVRSKNAGPYEVTFDVMFDKPENYAWVKEAGVLSSSSIAAIYGIDESEVVAAVWWDPAFAFKATLKRPVVSGGFGETDTHGSCQHVRLMYLEVPEPKIGNGTF</sequence>
<accession>A0A0D2BPB4</accession>
<gene>
    <name evidence="3" type="ORF">PV06_09157</name>
</gene>
<feature type="domain" description="Acyclic terpene utilisation N-terminal" evidence="1">
    <location>
        <begin position="247"/>
        <end position="417"/>
    </location>
</feature>
<protein>
    <submittedName>
        <fullName evidence="3">Uncharacterized protein</fullName>
    </submittedName>
</protein>
<dbReference type="InterPro" id="IPR025496">
    <property type="entry name" value="DUF4387"/>
</dbReference>
<dbReference type="Pfam" id="PF07287">
    <property type="entry name" value="AtuA"/>
    <property type="match status" value="2"/>
</dbReference>
<dbReference type="Proteomes" id="UP000053342">
    <property type="component" value="Unassembled WGS sequence"/>
</dbReference>
<feature type="domain" description="DUF4387" evidence="2">
    <location>
        <begin position="511"/>
        <end position="607"/>
    </location>
</feature>
<dbReference type="RefSeq" id="XP_016259598.1">
    <property type="nucleotide sequence ID" value="XM_016410576.1"/>
</dbReference>
<dbReference type="EMBL" id="KN847340">
    <property type="protein sequence ID" value="KIW39382.1"/>
    <property type="molecule type" value="Genomic_DNA"/>
</dbReference>
<evidence type="ECO:0000313" key="3">
    <source>
        <dbReference type="EMBL" id="KIW39382.1"/>
    </source>
</evidence>
<reference evidence="3 4" key="1">
    <citation type="submission" date="2015-01" db="EMBL/GenBank/DDBJ databases">
        <title>The Genome Sequence of Exophiala oligosperma CBS72588.</title>
        <authorList>
            <consortium name="The Broad Institute Genomics Platform"/>
            <person name="Cuomo C."/>
            <person name="de Hoog S."/>
            <person name="Gorbushina A."/>
            <person name="Stielow B."/>
            <person name="Teixiera M."/>
            <person name="Abouelleil A."/>
            <person name="Chapman S.B."/>
            <person name="Priest M."/>
            <person name="Young S.K."/>
            <person name="Wortman J."/>
            <person name="Nusbaum C."/>
            <person name="Birren B."/>
        </authorList>
    </citation>
    <scope>NUCLEOTIDE SEQUENCE [LARGE SCALE GENOMIC DNA]</scope>
    <source>
        <strain evidence="3 4">CBS 72588</strain>
    </source>
</reference>
<proteinExistence type="predicted"/>